<organism evidence="2 3">
    <name type="scientific">Penicillium brasilianum</name>
    <dbReference type="NCBI Taxonomy" id="104259"/>
    <lineage>
        <taxon>Eukaryota</taxon>
        <taxon>Fungi</taxon>
        <taxon>Dikarya</taxon>
        <taxon>Ascomycota</taxon>
        <taxon>Pezizomycotina</taxon>
        <taxon>Eurotiomycetes</taxon>
        <taxon>Eurotiomycetidae</taxon>
        <taxon>Eurotiales</taxon>
        <taxon>Aspergillaceae</taxon>
        <taxon>Penicillium</taxon>
    </lineage>
</organism>
<dbReference type="InterPro" id="IPR011058">
    <property type="entry name" value="Cyanovirin-N"/>
</dbReference>
<dbReference type="SUPFAM" id="SSF51322">
    <property type="entry name" value="Cyanovirin-N"/>
    <property type="match status" value="1"/>
</dbReference>
<dbReference type="PANTHER" id="PTHR42076:SF1">
    <property type="entry name" value="CYANOVIRIN-N DOMAIN-CONTAINING PROTEIN"/>
    <property type="match status" value="1"/>
</dbReference>
<dbReference type="Proteomes" id="UP000042958">
    <property type="component" value="Unassembled WGS sequence"/>
</dbReference>
<reference evidence="3" key="1">
    <citation type="journal article" date="2015" name="Genome Announc.">
        <title>Draft genome sequence of the fungus Penicillium brasilianum MG11.</title>
        <authorList>
            <person name="Horn F."/>
            <person name="Linde J."/>
            <person name="Mattern D.J."/>
            <person name="Walther G."/>
            <person name="Guthke R."/>
            <person name="Brakhage A.A."/>
            <person name="Valiante V."/>
        </authorList>
    </citation>
    <scope>NUCLEOTIDE SEQUENCE [LARGE SCALE GENOMIC DNA]</scope>
    <source>
        <strain evidence="3">MG11</strain>
    </source>
</reference>
<dbReference type="STRING" id="104259.A0A0F7VI95"/>
<dbReference type="AlphaFoldDB" id="A0A0F7VI95"/>
<keyword evidence="3" id="KW-1185">Reference proteome</keyword>
<evidence type="ECO:0000313" key="2">
    <source>
        <dbReference type="EMBL" id="CEO59142.1"/>
    </source>
</evidence>
<gene>
    <name evidence="2" type="ORF">PMG11_03828</name>
</gene>
<dbReference type="OrthoDB" id="2441380at2759"/>
<feature type="domain" description="Cyanovirin-N" evidence="1">
    <location>
        <begin position="2"/>
        <end position="106"/>
    </location>
</feature>
<protein>
    <recommendedName>
        <fullName evidence="1">Cyanovirin-N domain-containing protein</fullName>
    </recommendedName>
</protein>
<sequence>MGFHKSSMNIELKKGHVLTAYCARPSGEARYSELDLNDFLGVRKGKLTWGAKDFSQSANDIHLEWEGDSKPKNPILHAKVMDGDEDHESCVNLAECIKNEDGHLWFMECF</sequence>
<evidence type="ECO:0000313" key="3">
    <source>
        <dbReference type="Proteomes" id="UP000042958"/>
    </source>
</evidence>
<accession>A0A0F7VI95</accession>
<dbReference type="Gene3D" id="2.30.60.10">
    <property type="entry name" value="Cyanovirin-N"/>
    <property type="match status" value="1"/>
</dbReference>
<dbReference type="EMBL" id="CDHK01000003">
    <property type="protein sequence ID" value="CEO59142.1"/>
    <property type="molecule type" value="Genomic_DNA"/>
</dbReference>
<dbReference type="Pfam" id="PF08881">
    <property type="entry name" value="CVNH"/>
    <property type="match status" value="1"/>
</dbReference>
<dbReference type="PANTHER" id="PTHR42076">
    <property type="entry name" value="CYANOVIRIN-N HOMOLOG"/>
    <property type="match status" value="1"/>
</dbReference>
<proteinExistence type="predicted"/>
<evidence type="ECO:0000259" key="1">
    <source>
        <dbReference type="SMART" id="SM01111"/>
    </source>
</evidence>
<name>A0A0F7VI95_PENBI</name>
<dbReference type="SMART" id="SM01111">
    <property type="entry name" value="CVNH"/>
    <property type="match status" value="1"/>
</dbReference>
<dbReference type="InterPro" id="IPR036673">
    <property type="entry name" value="Cyanovirin-N_sf"/>
</dbReference>